<sequence length="571" mass="65272">MLQDVLLDFELRVDGKEVSTTSLPTTVEDAVTHRVLHAFFIDVACKFDAYWKRYRVEESSLIIGIGPWHALGHKVECAKRFGARALEGTGRTFGDGIEHLWAVVRPHNPSLKYMAKGPMMDYIQHLLEYKGLHKALRLPTSQRTAFVKTVGRIKVLDGQRETILARTSTDDTPPTTHMEPSSTIVTSLAWEHHYQEALEEYYAVGALDEQRLREDGVPLDADGNVVKLSVSERKLQKSRWELLQKVREMERKHEINQRWATDAPQFQRAATERASFHIAQHQGWILNHLRSIGFLNARRQHRNVQHGMRTDFKKADRKKRESEKAVKASVQALKEWHLSPFAPPCTYEVTELDAERLLSKEMACPWVREGAALVREHLPSHVRASSGGGRFVEDDMLSLEDVDQQKARAMEELRFIRAEMHDMSMFYSFYLDSINKAMASLETSIQSCMEGQRACDTDNDGHGKAAITPHMEICKGKCAILKTVRSDFARLHDETASVQYAILSNRTLPVRPVPRPPIKPRPPFLLWEVVEMRTSIGILKTKAMLATPRMSATRRTIQTSNRRRCDHIEIV</sequence>
<organism evidence="1">
    <name type="scientific">Pyramimonas obovata</name>
    <dbReference type="NCBI Taxonomy" id="1411642"/>
    <lineage>
        <taxon>Eukaryota</taxon>
        <taxon>Viridiplantae</taxon>
        <taxon>Chlorophyta</taxon>
        <taxon>Pyramimonadophyceae</taxon>
        <taxon>Pyramimonadales</taxon>
        <taxon>Pyramimonadaceae</taxon>
        <taxon>Pyramimonas</taxon>
        <taxon>Pyramimonas incertae sedis</taxon>
    </lineage>
</organism>
<proteinExistence type="predicted"/>
<dbReference type="Pfam" id="PF18758">
    <property type="entry name" value="KDZ"/>
    <property type="match status" value="1"/>
</dbReference>
<dbReference type="InterPro" id="IPR040521">
    <property type="entry name" value="KDZ"/>
</dbReference>
<reference evidence="1" key="1">
    <citation type="submission" date="2021-01" db="EMBL/GenBank/DDBJ databases">
        <authorList>
            <person name="Corre E."/>
            <person name="Pelletier E."/>
            <person name="Niang G."/>
            <person name="Scheremetjew M."/>
            <person name="Finn R."/>
            <person name="Kale V."/>
            <person name="Holt S."/>
            <person name="Cochrane G."/>
            <person name="Meng A."/>
            <person name="Brown T."/>
            <person name="Cohen L."/>
        </authorList>
    </citation>
    <scope>NUCLEOTIDE SEQUENCE</scope>
    <source>
        <strain evidence="1">CCMP722</strain>
    </source>
</reference>
<accession>A0A7S0RIL7</accession>
<dbReference type="EMBL" id="HBFA01027602">
    <property type="protein sequence ID" value="CAD8678286.1"/>
    <property type="molecule type" value="Transcribed_RNA"/>
</dbReference>
<evidence type="ECO:0000313" key="1">
    <source>
        <dbReference type="EMBL" id="CAD8678286.1"/>
    </source>
</evidence>
<name>A0A7S0RIL7_9CHLO</name>
<gene>
    <name evidence="1" type="ORF">POBO1169_LOCUS13997</name>
</gene>
<dbReference type="AlphaFoldDB" id="A0A7S0RIL7"/>
<protein>
    <submittedName>
        <fullName evidence="1">Uncharacterized protein</fullName>
    </submittedName>
</protein>